<keyword evidence="3" id="KW-1185">Reference proteome</keyword>
<dbReference type="Pfam" id="PF02698">
    <property type="entry name" value="DUF218"/>
    <property type="match status" value="1"/>
</dbReference>
<dbReference type="PANTHER" id="PTHR30336:SF4">
    <property type="entry name" value="ENVELOPE BIOGENESIS FACTOR ELYC"/>
    <property type="match status" value="1"/>
</dbReference>
<name>A0A420WCZ1_9PROT</name>
<dbReference type="Proteomes" id="UP000282211">
    <property type="component" value="Unassembled WGS sequence"/>
</dbReference>
<evidence type="ECO:0000313" key="2">
    <source>
        <dbReference type="EMBL" id="RKQ68881.1"/>
    </source>
</evidence>
<sequence>MGHSKQAKKKRGWLKFFALLLGVILLILVAGFIAFADRVDSMRAPRDVAKADGIVVWTGPGGGRLEAAAELLKAGKGERLLISGVNTDLTSETVLNLLDIDADIKNCCVDLDYAAEDTIGNARETAIWAKALGYDHILLVTSAYHMPRAQSEIAVATGRIRITAYPVRASEDLNWYSDKARFKRLLNEYAKLILTMLRGTNTRVRESAPDVPLPEKSDTP</sequence>
<reference evidence="2 3" key="1">
    <citation type="submission" date="2018-10" db="EMBL/GenBank/DDBJ databases">
        <title>Genomic Encyclopedia of Type Strains, Phase IV (KMG-IV): sequencing the most valuable type-strain genomes for metagenomic binning, comparative biology and taxonomic classification.</title>
        <authorList>
            <person name="Goeker M."/>
        </authorList>
    </citation>
    <scope>NUCLEOTIDE SEQUENCE [LARGE SCALE GENOMIC DNA]</scope>
    <source>
        <strain evidence="2 3">DSM 22008</strain>
    </source>
</reference>
<accession>A0A420WCZ1</accession>
<dbReference type="EMBL" id="RBII01000002">
    <property type="protein sequence ID" value="RKQ68881.1"/>
    <property type="molecule type" value="Genomic_DNA"/>
</dbReference>
<dbReference type="GO" id="GO:0043164">
    <property type="term" value="P:Gram-negative-bacterium-type cell wall biogenesis"/>
    <property type="evidence" value="ECO:0007669"/>
    <property type="project" value="TreeGrafter"/>
</dbReference>
<gene>
    <name evidence="2" type="ORF">DES40_1656</name>
</gene>
<dbReference type="GO" id="GO:0000270">
    <property type="term" value="P:peptidoglycan metabolic process"/>
    <property type="evidence" value="ECO:0007669"/>
    <property type="project" value="TreeGrafter"/>
</dbReference>
<comment type="caution">
    <text evidence="2">The sequence shown here is derived from an EMBL/GenBank/DDBJ whole genome shotgun (WGS) entry which is preliminary data.</text>
</comment>
<feature type="domain" description="DUF218" evidence="1">
    <location>
        <begin position="52"/>
        <end position="190"/>
    </location>
</feature>
<dbReference type="InParanoid" id="A0A420WCZ1"/>
<evidence type="ECO:0000313" key="3">
    <source>
        <dbReference type="Proteomes" id="UP000282211"/>
    </source>
</evidence>
<dbReference type="AlphaFoldDB" id="A0A420WCZ1"/>
<protein>
    <submittedName>
        <fullName evidence="2">Uncharacterized SAM-binding protein YcdF (DUF218 family)</fullName>
    </submittedName>
</protein>
<dbReference type="InterPro" id="IPR003848">
    <property type="entry name" value="DUF218"/>
</dbReference>
<dbReference type="InterPro" id="IPR051599">
    <property type="entry name" value="Cell_Envelope_Assoc"/>
</dbReference>
<evidence type="ECO:0000259" key="1">
    <source>
        <dbReference type="Pfam" id="PF02698"/>
    </source>
</evidence>
<dbReference type="GO" id="GO:0005886">
    <property type="term" value="C:plasma membrane"/>
    <property type="evidence" value="ECO:0007669"/>
    <property type="project" value="TreeGrafter"/>
</dbReference>
<dbReference type="CDD" id="cd06259">
    <property type="entry name" value="YdcF-like"/>
    <property type="match status" value="1"/>
</dbReference>
<organism evidence="2 3">
    <name type="scientific">Litorimonas taeanensis</name>
    <dbReference type="NCBI Taxonomy" id="568099"/>
    <lineage>
        <taxon>Bacteria</taxon>
        <taxon>Pseudomonadati</taxon>
        <taxon>Pseudomonadota</taxon>
        <taxon>Alphaproteobacteria</taxon>
        <taxon>Maricaulales</taxon>
        <taxon>Robiginitomaculaceae</taxon>
    </lineage>
</organism>
<proteinExistence type="predicted"/>
<dbReference type="PANTHER" id="PTHR30336">
    <property type="entry name" value="INNER MEMBRANE PROTEIN, PROBABLE PERMEASE"/>
    <property type="match status" value="1"/>
</dbReference>